<feature type="domain" description="Sphingomyelin synthase-like" evidence="10">
    <location>
        <begin position="82"/>
        <end position="151"/>
    </location>
</feature>
<evidence type="ECO:0000259" key="10">
    <source>
        <dbReference type="Pfam" id="PF14360"/>
    </source>
</evidence>
<gene>
    <name evidence="11" type="ORF">AYI68_g1408</name>
</gene>
<dbReference type="GO" id="GO:0033188">
    <property type="term" value="F:sphingomyelin synthase activity"/>
    <property type="evidence" value="ECO:0007669"/>
    <property type="project" value="TreeGrafter"/>
</dbReference>
<dbReference type="InterPro" id="IPR045221">
    <property type="entry name" value="Sphingomyelin_synth-like"/>
</dbReference>
<dbReference type="CDD" id="cd01610">
    <property type="entry name" value="PAP2_like"/>
    <property type="match status" value="1"/>
</dbReference>
<keyword evidence="7" id="KW-0443">Lipid metabolism</keyword>
<dbReference type="GO" id="GO:0005789">
    <property type="term" value="C:endoplasmic reticulum membrane"/>
    <property type="evidence" value="ECO:0007669"/>
    <property type="project" value="TreeGrafter"/>
</dbReference>
<organism evidence="11 12">
    <name type="scientific">Smittium mucronatum</name>
    <dbReference type="NCBI Taxonomy" id="133383"/>
    <lineage>
        <taxon>Eukaryota</taxon>
        <taxon>Fungi</taxon>
        <taxon>Fungi incertae sedis</taxon>
        <taxon>Zoopagomycota</taxon>
        <taxon>Kickxellomycotina</taxon>
        <taxon>Harpellomycetes</taxon>
        <taxon>Harpellales</taxon>
        <taxon>Legeriomycetaceae</taxon>
        <taxon>Smittium</taxon>
    </lineage>
</organism>
<keyword evidence="12" id="KW-1185">Reference proteome</keyword>
<dbReference type="InterPro" id="IPR025749">
    <property type="entry name" value="Sphingomyelin_synth-like_dom"/>
</dbReference>
<evidence type="ECO:0000313" key="12">
    <source>
        <dbReference type="Proteomes" id="UP000187455"/>
    </source>
</evidence>
<reference evidence="11 12" key="1">
    <citation type="journal article" date="2016" name="Mol. Biol. Evol.">
        <title>Genome-Wide Survey of Gut Fungi (Harpellales) Reveals the First Horizontally Transferred Ubiquitin Gene from a Mosquito Host.</title>
        <authorList>
            <person name="Wang Y."/>
            <person name="White M.M."/>
            <person name="Kvist S."/>
            <person name="Moncalvo J.M."/>
        </authorList>
    </citation>
    <scope>NUCLEOTIDE SEQUENCE [LARGE SCALE GENOMIC DNA]</scope>
    <source>
        <strain evidence="11 12">ALG-7-W6</strain>
    </source>
</reference>
<evidence type="ECO:0000256" key="8">
    <source>
        <dbReference type="ARBA" id="ARBA00023136"/>
    </source>
</evidence>
<dbReference type="Proteomes" id="UP000187455">
    <property type="component" value="Unassembled WGS sequence"/>
</dbReference>
<proteinExistence type="inferred from homology"/>
<evidence type="ECO:0000256" key="7">
    <source>
        <dbReference type="ARBA" id="ARBA00023098"/>
    </source>
</evidence>
<evidence type="ECO:0000256" key="3">
    <source>
        <dbReference type="ARBA" id="ARBA00022679"/>
    </source>
</evidence>
<dbReference type="Pfam" id="PF14360">
    <property type="entry name" value="PAP2_C"/>
    <property type="match status" value="1"/>
</dbReference>
<evidence type="ECO:0000313" key="11">
    <source>
        <dbReference type="EMBL" id="OLY84436.1"/>
    </source>
</evidence>
<evidence type="ECO:0000256" key="1">
    <source>
        <dbReference type="ARBA" id="ARBA00004141"/>
    </source>
</evidence>
<feature type="transmembrane region" description="Helical" evidence="9">
    <location>
        <begin position="107"/>
        <end position="128"/>
    </location>
</feature>
<dbReference type="GO" id="GO:0005886">
    <property type="term" value="C:plasma membrane"/>
    <property type="evidence" value="ECO:0007669"/>
    <property type="project" value="TreeGrafter"/>
</dbReference>
<evidence type="ECO:0000256" key="4">
    <source>
        <dbReference type="ARBA" id="ARBA00022692"/>
    </source>
</evidence>
<keyword evidence="6 9" id="KW-1133">Transmembrane helix</keyword>
<keyword evidence="5" id="KW-0746">Sphingolipid metabolism</keyword>
<dbReference type="EMBL" id="LSSL01000499">
    <property type="protein sequence ID" value="OLY84436.1"/>
    <property type="molecule type" value="Genomic_DNA"/>
</dbReference>
<comment type="similarity">
    <text evidence="2">Belongs to the sphingomyelin synthase family.</text>
</comment>
<accession>A0A1R0H5P4</accession>
<dbReference type="PANTHER" id="PTHR21290:SF25">
    <property type="entry name" value="SPHINGOMYELIN SYNTHASE-RELATED PROTEIN 1"/>
    <property type="match status" value="1"/>
</dbReference>
<dbReference type="GO" id="GO:0047493">
    <property type="term" value="F:ceramide cholinephosphotransferase activity"/>
    <property type="evidence" value="ECO:0007669"/>
    <property type="project" value="TreeGrafter"/>
</dbReference>
<evidence type="ECO:0000256" key="5">
    <source>
        <dbReference type="ARBA" id="ARBA00022919"/>
    </source>
</evidence>
<feature type="transmembrane region" description="Helical" evidence="9">
    <location>
        <begin position="140"/>
        <end position="158"/>
    </location>
</feature>
<keyword evidence="8 9" id="KW-0472">Membrane</keyword>
<name>A0A1R0H5P4_9FUNG</name>
<keyword evidence="3 11" id="KW-0808">Transferase</keyword>
<comment type="subcellular location">
    <subcellularLocation>
        <location evidence="1">Membrane</location>
        <topology evidence="1">Multi-pass membrane protein</topology>
    </subcellularLocation>
</comment>
<dbReference type="PANTHER" id="PTHR21290">
    <property type="entry name" value="SPHINGOMYELIN SYNTHETASE"/>
    <property type="match status" value="1"/>
</dbReference>
<comment type="caution">
    <text evidence="11">The sequence shown here is derived from an EMBL/GenBank/DDBJ whole genome shotgun (WGS) entry which is preliminary data.</text>
</comment>
<protein>
    <submittedName>
        <fullName evidence="11">Phosphatidylinositol:ceramide inositolphosphotransferase</fullName>
    </submittedName>
</protein>
<dbReference type="AlphaFoldDB" id="A0A1R0H5P4"/>
<dbReference type="GO" id="GO:0000139">
    <property type="term" value="C:Golgi membrane"/>
    <property type="evidence" value="ECO:0007669"/>
    <property type="project" value="TreeGrafter"/>
</dbReference>
<evidence type="ECO:0000256" key="6">
    <source>
        <dbReference type="ARBA" id="ARBA00022989"/>
    </source>
</evidence>
<keyword evidence="4 9" id="KW-0812">Transmembrane</keyword>
<evidence type="ECO:0000256" key="9">
    <source>
        <dbReference type="SAM" id="Phobius"/>
    </source>
</evidence>
<feature type="transmembrane region" description="Helical" evidence="9">
    <location>
        <begin position="7"/>
        <end position="23"/>
    </location>
</feature>
<sequence length="245" mass="27865">MLWYTDFCVSMMISFAVIGVITYDRPWRYFSRFLLSWSIALLLRITTVATTSVPDPRLDCEFITGNPFTSADLSSKTYTIVDAVYSGHTTVYATCFMSLVSFHRRNIYGRLFAFVAFCLALSGSIIIVANRAHYTIDVLIAWYISAGSWYFVGYFWNLHVTRKGRFLSIEFPLGVGRHHLDDSEDLVNRRLFNLGLDKNGKPFDYSTLLSDSDKQASPSSTISVMARTIPDSTVSIIEHKDHQNQ</sequence>
<dbReference type="GO" id="GO:0046513">
    <property type="term" value="P:ceramide biosynthetic process"/>
    <property type="evidence" value="ECO:0007669"/>
    <property type="project" value="TreeGrafter"/>
</dbReference>
<evidence type="ECO:0000256" key="2">
    <source>
        <dbReference type="ARBA" id="ARBA00005441"/>
    </source>
</evidence>
<dbReference type="STRING" id="133383.A0A1R0H5P4"/>
<dbReference type="OrthoDB" id="422827at2759"/>